<dbReference type="EMBL" id="JADBJN010000004">
    <property type="protein sequence ID" value="KAG5668368.1"/>
    <property type="molecule type" value="Genomic_DNA"/>
</dbReference>
<dbReference type="InterPro" id="IPR032675">
    <property type="entry name" value="LRR_dom_sf"/>
</dbReference>
<keyword evidence="3" id="KW-0175">Coiled coil</keyword>
<dbReference type="PANTHER" id="PTHR24366:SF96">
    <property type="entry name" value="LEUCINE RICH REPEAT CONTAINING 53"/>
    <property type="match status" value="1"/>
</dbReference>
<reference evidence="4" key="1">
    <citation type="submission" date="2021-03" db="EMBL/GenBank/DDBJ databases">
        <title>Chromosome level genome of the anhydrobiotic midge Polypedilum vanderplanki.</title>
        <authorList>
            <person name="Yoshida Y."/>
            <person name="Kikawada T."/>
            <person name="Gusev O."/>
        </authorList>
    </citation>
    <scope>NUCLEOTIDE SEQUENCE</scope>
    <source>
        <strain evidence="4">NIAS01</strain>
        <tissue evidence="4">Whole body or cell culture</tissue>
    </source>
</reference>
<evidence type="ECO:0000256" key="2">
    <source>
        <dbReference type="ARBA" id="ARBA00022737"/>
    </source>
</evidence>
<feature type="coiled-coil region" evidence="3">
    <location>
        <begin position="138"/>
        <end position="165"/>
    </location>
</feature>
<organism evidence="4 5">
    <name type="scientific">Polypedilum vanderplanki</name>
    <name type="common">Sleeping chironomid midge</name>
    <dbReference type="NCBI Taxonomy" id="319348"/>
    <lineage>
        <taxon>Eukaryota</taxon>
        <taxon>Metazoa</taxon>
        <taxon>Ecdysozoa</taxon>
        <taxon>Arthropoda</taxon>
        <taxon>Hexapoda</taxon>
        <taxon>Insecta</taxon>
        <taxon>Pterygota</taxon>
        <taxon>Neoptera</taxon>
        <taxon>Endopterygota</taxon>
        <taxon>Diptera</taxon>
        <taxon>Nematocera</taxon>
        <taxon>Chironomoidea</taxon>
        <taxon>Chironomidae</taxon>
        <taxon>Chironominae</taxon>
        <taxon>Polypedilum</taxon>
        <taxon>Polypedilum</taxon>
    </lineage>
</organism>
<dbReference type="SUPFAM" id="SSF52058">
    <property type="entry name" value="L domain-like"/>
    <property type="match status" value="1"/>
</dbReference>
<dbReference type="Proteomes" id="UP001107558">
    <property type="component" value="Chromosome 4"/>
</dbReference>
<name>A0A9J6BFG7_POLVA</name>
<keyword evidence="2" id="KW-0677">Repeat</keyword>
<dbReference type="PANTHER" id="PTHR24366">
    <property type="entry name" value="IG(IMMUNOGLOBULIN) AND LRR(LEUCINE RICH REPEAT) DOMAINS"/>
    <property type="match status" value="1"/>
</dbReference>
<keyword evidence="5" id="KW-1185">Reference proteome</keyword>
<dbReference type="Gene3D" id="3.80.10.10">
    <property type="entry name" value="Ribonuclease Inhibitor"/>
    <property type="match status" value="1"/>
</dbReference>
<sequence length="176" mass="20698">MPQGLNKIFPNLIFICIYKDHMKEIDQKDLEQYPKLKGLDLETNDIEYLEKDLFKFNTELQYLHFGNNKISQIHPTIFDHLNKLEYLELQGNQCINKGNTGRSGVLELIKEVKEKCLPEILFVFKQLQTLNETINNNFKSIKNQLNEKSLKISNLELKNENMINLMNKNIQVLSQI</sequence>
<comment type="caution">
    <text evidence="4">The sequence shown here is derived from an EMBL/GenBank/DDBJ whole genome shotgun (WGS) entry which is preliminary data.</text>
</comment>
<keyword evidence="1" id="KW-0433">Leucine-rich repeat</keyword>
<evidence type="ECO:0008006" key="6">
    <source>
        <dbReference type="Google" id="ProtNLM"/>
    </source>
</evidence>
<dbReference type="InterPro" id="IPR001611">
    <property type="entry name" value="Leu-rich_rpt"/>
</dbReference>
<dbReference type="AlphaFoldDB" id="A0A9J6BFG7"/>
<proteinExistence type="predicted"/>
<evidence type="ECO:0000256" key="3">
    <source>
        <dbReference type="SAM" id="Coils"/>
    </source>
</evidence>
<accession>A0A9J6BFG7</accession>
<gene>
    <name evidence="4" type="ORF">PVAND_016309</name>
</gene>
<evidence type="ECO:0000256" key="1">
    <source>
        <dbReference type="ARBA" id="ARBA00022614"/>
    </source>
</evidence>
<evidence type="ECO:0000313" key="5">
    <source>
        <dbReference type="Proteomes" id="UP001107558"/>
    </source>
</evidence>
<protein>
    <recommendedName>
        <fullName evidence="6">Leucine rich repeat protein</fullName>
    </recommendedName>
</protein>
<dbReference type="Pfam" id="PF13855">
    <property type="entry name" value="LRR_8"/>
    <property type="match status" value="1"/>
</dbReference>
<dbReference type="OrthoDB" id="694479at2759"/>
<evidence type="ECO:0000313" key="4">
    <source>
        <dbReference type="EMBL" id="KAG5668368.1"/>
    </source>
</evidence>